<evidence type="ECO:0000256" key="1">
    <source>
        <dbReference type="ARBA" id="ARBA00023125"/>
    </source>
</evidence>
<dbReference type="PANTHER" id="PTHR10302">
    <property type="entry name" value="SINGLE-STRANDED DNA-BINDING PROTEIN"/>
    <property type="match status" value="1"/>
</dbReference>
<dbReference type="CDD" id="cd04496">
    <property type="entry name" value="SSB_OBF"/>
    <property type="match status" value="1"/>
</dbReference>
<evidence type="ECO:0000313" key="5">
    <source>
        <dbReference type="EMBL" id="KWX03905.1"/>
    </source>
</evidence>
<dbReference type="InterPro" id="IPR000424">
    <property type="entry name" value="Primosome_PriB/ssb"/>
</dbReference>
<dbReference type="AlphaFoldDB" id="A0A132NAL9"/>
<dbReference type="Gene3D" id="2.40.50.140">
    <property type="entry name" value="Nucleic acid-binding proteins"/>
    <property type="match status" value="1"/>
</dbReference>
<dbReference type="PANTHER" id="PTHR10302:SF27">
    <property type="entry name" value="SINGLE-STRANDED DNA-BINDING PROTEIN"/>
    <property type="match status" value="1"/>
</dbReference>
<evidence type="ECO:0000256" key="4">
    <source>
        <dbReference type="SAM" id="MobiDB-lite"/>
    </source>
</evidence>
<dbReference type="Pfam" id="PF00436">
    <property type="entry name" value="SSB"/>
    <property type="match status" value="1"/>
</dbReference>
<evidence type="ECO:0000256" key="3">
    <source>
        <dbReference type="RuleBase" id="RU000524"/>
    </source>
</evidence>
<comment type="caution">
    <text evidence="2">Lacks conserved residue(s) required for the propagation of feature annotation.</text>
</comment>
<evidence type="ECO:0000313" key="6">
    <source>
        <dbReference type="EMBL" id="KWX07199.1"/>
    </source>
</evidence>
<dbReference type="EMBL" id="JYIJ01000017">
    <property type="protein sequence ID" value="KWX03905.1"/>
    <property type="molecule type" value="Genomic_DNA"/>
</dbReference>
<dbReference type="Proteomes" id="UP000070598">
    <property type="component" value="Unassembled WGS sequence"/>
</dbReference>
<dbReference type="GO" id="GO:0006260">
    <property type="term" value="P:DNA replication"/>
    <property type="evidence" value="ECO:0007669"/>
    <property type="project" value="InterPro"/>
</dbReference>
<dbReference type="NCBIfam" id="NF005851">
    <property type="entry name" value="PRK07772.1"/>
    <property type="match status" value="1"/>
</dbReference>
<dbReference type="NCBIfam" id="TIGR00621">
    <property type="entry name" value="ssb"/>
    <property type="match status" value="1"/>
</dbReference>
<dbReference type="OrthoDB" id="9809878at2"/>
<dbReference type="InterPro" id="IPR011344">
    <property type="entry name" value="ssDNA-bd"/>
</dbReference>
<reference evidence="7" key="1">
    <citation type="submission" date="2015-02" db="EMBL/GenBank/DDBJ databases">
        <title>Physiological reanalysis, assessment of diazotrophy, and genome sequences of multiple isolates of Streptomyces thermoautotrophicus.</title>
        <authorList>
            <person name="MacKellar D.C."/>
            <person name="Lieber L."/>
            <person name="Norman J."/>
            <person name="Bolger A."/>
            <person name="Tobin C."/>
            <person name="Murray J.W."/>
            <person name="Friesen M."/>
            <person name="Prell J."/>
        </authorList>
    </citation>
    <scope>NUCLEOTIDE SEQUENCE [LARGE SCALE GENOMIC DNA]</scope>
    <source>
        <strain evidence="7">UBT1</strain>
    </source>
</reference>
<keyword evidence="1 2" id="KW-0238">DNA-binding</keyword>
<evidence type="ECO:0000313" key="8">
    <source>
        <dbReference type="Proteomes" id="UP000070659"/>
    </source>
</evidence>
<organism evidence="6 7">
    <name type="scientific">Carbonactinospora thermoautotrophica</name>
    <dbReference type="NCBI Taxonomy" id="1469144"/>
    <lineage>
        <taxon>Bacteria</taxon>
        <taxon>Bacillati</taxon>
        <taxon>Actinomycetota</taxon>
        <taxon>Actinomycetes</taxon>
        <taxon>Kitasatosporales</taxon>
        <taxon>Carbonactinosporaceae</taxon>
        <taxon>Carbonactinospora</taxon>
    </lineage>
</organism>
<gene>
    <name evidence="5" type="ORF">TH66_13535</name>
    <name evidence="6" type="ORF">TR74_19530</name>
</gene>
<feature type="region of interest" description="Disordered" evidence="4">
    <location>
        <begin position="119"/>
        <end position="140"/>
    </location>
</feature>
<dbReference type="Proteomes" id="UP000070659">
    <property type="component" value="Unassembled WGS sequence"/>
</dbReference>
<protein>
    <recommendedName>
        <fullName evidence="2 3">Single-stranded DNA-binding protein</fullName>
        <shortName evidence="2">SSB</shortName>
    </recommendedName>
</protein>
<dbReference type="EMBL" id="JYIK01001069">
    <property type="protein sequence ID" value="KWX07199.1"/>
    <property type="molecule type" value="Genomic_DNA"/>
</dbReference>
<dbReference type="InterPro" id="IPR012340">
    <property type="entry name" value="NA-bd_OB-fold"/>
</dbReference>
<dbReference type="SUPFAM" id="SSF50249">
    <property type="entry name" value="Nucleic acid-binding proteins"/>
    <property type="match status" value="1"/>
</dbReference>
<sequence length="140" mass="15375">MGDTTVTVVGNLTKDPELRFTQDGTAVTTFTVASTPRVFDRAQVEWRDGEPLFLRCTVWRQYAEHVAESLAKGMRVIVVGRLRQRVWEAPDGSKQTSFEVEVDEVGPALRWATATVKKATRTTTAAQPVPAGAAGEEPPF</sequence>
<proteinExistence type="inferred from homology"/>
<evidence type="ECO:0000256" key="2">
    <source>
        <dbReference type="HAMAP-Rule" id="MF_00984"/>
    </source>
</evidence>
<comment type="caution">
    <text evidence="6">The sequence shown here is derived from an EMBL/GenBank/DDBJ whole genome shotgun (WGS) entry which is preliminary data.</text>
</comment>
<evidence type="ECO:0000313" key="7">
    <source>
        <dbReference type="Proteomes" id="UP000070598"/>
    </source>
</evidence>
<dbReference type="PROSITE" id="PS50935">
    <property type="entry name" value="SSB"/>
    <property type="match status" value="1"/>
</dbReference>
<dbReference type="PATRIC" id="fig|1469144.8.peg.3274"/>
<dbReference type="GO" id="GO:0003697">
    <property type="term" value="F:single-stranded DNA binding"/>
    <property type="evidence" value="ECO:0007669"/>
    <property type="project" value="UniProtKB-UniRule"/>
</dbReference>
<name>A0A132NAL9_9ACTN</name>
<dbReference type="HAMAP" id="MF_00984">
    <property type="entry name" value="SSB"/>
    <property type="match status" value="1"/>
</dbReference>
<comment type="subunit">
    <text evidence="2">Homotetramer.</text>
</comment>
<accession>A0A132NAL9</accession>
<dbReference type="GO" id="GO:0009295">
    <property type="term" value="C:nucleoid"/>
    <property type="evidence" value="ECO:0007669"/>
    <property type="project" value="TreeGrafter"/>
</dbReference>
<reference evidence="6 8" key="2">
    <citation type="submission" date="2015-02" db="EMBL/GenBank/DDBJ databases">
        <title>Physiological reanalysis, assessment of diazotrophy, and genome sequences of multiple isolates of Streptomyces thermoautotrophicus.</title>
        <authorList>
            <person name="MacKellar D.C."/>
            <person name="Lieber L."/>
            <person name="Norman J."/>
            <person name="Bolger A."/>
            <person name="Tobin C."/>
            <person name="Murray J.W."/>
            <person name="Prell J."/>
        </authorList>
    </citation>
    <scope>NUCLEOTIDE SEQUENCE [LARGE SCALE GENOMIC DNA]</scope>
    <source>
        <strain evidence="6 8">UBT1</strain>
    </source>
</reference>